<dbReference type="EMBL" id="JOJR01000275">
    <property type="protein sequence ID" value="RCN40639.1"/>
    <property type="molecule type" value="Genomic_DNA"/>
</dbReference>
<dbReference type="AlphaFoldDB" id="A0A368GBI3"/>
<dbReference type="PANTHER" id="PTHR23507:SF6">
    <property type="entry name" value="PROTON-COUPLED FOLATE TRANSPORTER"/>
    <property type="match status" value="1"/>
</dbReference>
<keyword evidence="4 5" id="KW-0472">Membrane</keyword>
<dbReference type="PANTHER" id="PTHR23507">
    <property type="entry name" value="ZGC:174356"/>
    <property type="match status" value="1"/>
</dbReference>
<proteinExistence type="predicted"/>
<dbReference type="GO" id="GO:0016020">
    <property type="term" value="C:membrane"/>
    <property type="evidence" value="ECO:0007669"/>
    <property type="project" value="UniProtKB-SubCell"/>
</dbReference>
<keyword evidence="7" id="KW-1185">Reference proteome</keyword>
<comment type="caution">
    <text evidence="6">The sequence shown here is derived from an EMBL/GenBank/DDBJ whole genome shotgun (WGS) entry which is preliminary data.</text>
</comment>
<evidence type="ECO:0000313" key="6">
    <source>
        <dbReference type="EMBL" id="RCN40639.1"/>
    </source>
</evidence>
<dbReference type="Proteomes" id="UP000252519">
    <property type="component" value="Unassembled WGS sequence"/>
</dbReference>
<evidence type="ECO:0000256" key="2">
    <source>
        <dbReference type="ARBA" id="ARBA00022692"/>
    </source>
</evidence>
<evidence type="ECO:0000256" key="4">
    <source>
        <dbReference type="ARBA" id="ARBA00023136"/>
    </source>
</evidence>
<evidence type="ECO:0000256" key="1">
    <source>
        <dbReference type="ARBA" id="ARBA00004141"/>
    </source>
</evidence>
<dbReference type="GO" id="GO:0022857">
    <property type="term" value="F:transmembrane transporter activity"/>
    <property type="evidence" value="ECO:0007669"/>
    <property type="project" value="TreeGrafter"/>
</dbReference>
<gene>
    <name evidence="6" type="ORF">ANCCAN_13426</name>
</gene>
<feature type="transmembrane region" description="Helical" evidence="5">
    <location>
        <begin position="92"/>
        <end position="109"/>
    </location>
</feature>
<keyword evidence="2 5" id="KW-0812">Transmembrane</keyword>
<organism evidence="6 7">
    <name type="scientific">Ancylostoma caninum</name>
    <name type="common">Dog hookworm</name>
    <dbReference type="NCBI Taxonomy" id="29170"/>
    <lineage>
        <taxon>Eukaryota</taxon>
        <taxon>Metazoa</taxon>
        <taxon>Ecdysozoa</taxon>
        <taxon>Nematoda</taxon>
        <taxon>Chromadorea</taxon>
        <taxon>Rhabditida</taxon>
        <taxon>Rhabditina</taxon>
        <taxon>Rhabditomorpha</taxon>
        <taxon>Strongyloidea</taxon>
        <taxon>Ancylostomatidae</taxon>
        <taxon>Ancylostomatinae</taxon>
        <taxon>Ancylostoma</taxon>
    </lineage>
</organism>
<feature type="transmembrane region" description="Helical" evidence="5">
    <location>
        <begin position="34"/>
        <end position="59"/>
    </location>
</feature>
<evidence type="ECO:0000313" key="7">
    <source>
        <dbReference type="Proteomes" id="UP000252519"/>
    </source>
</evidence>
<sequence>MSLFLVMVEFLALDPSLLLLFLKRKPFSWGDKMFSYFSLLRGFLFSLGMVICPLIFALVHCLGRDNLMIIMGIAASAVSFFMIAGAHTTEEIFLTSVFAISCGAIGPGYRTFLPRMVSKDQTARLHTGEDL</sequence>
<evidence type="ECO:0000256" key="3">
    <source>
        <dbReference type="ARBA" id="ARBA00022989"/>
    </source>
</evidence>
<comment type="subcellular location">
    <subcellularLocation>
        <location evidence="1">Membrane</location>
        <topology evidence="1">Multi-pass membrane protein</topology>
    </subcellularLocation>
</comment>
<accession>A0A368GBI3</accession>
<name>A0A368GBI3_ANCCA</name>
<protein>
    <submittedName>
        <fullName evidence="6">Uncharacterized protein</fullName>
    </submittedName>
</protein>
<keyword evidence="3 5" id="KW-1133">Transmembrane helix</keyword>
<dbReference type="OrthoDB" id="419734at2759"/>
<reference evidence="6 7" key="1">
    <citation type="submission" date="2014-10" db="EMBL/GenBank/DDBJ databases">
        <title>Draft genome of the hookworm Ancylostoma caninum.</title>
        <authorList>
            <person name="Mitreva M."/>
        </authorList>
    </citation>
    <scope>NUCLEOTIDE SEQUENCE [LARGE SCALE GENOMIC DNA]</scope>
    <source>
        <strain evidence="6 7">Baltimore</strain>
    </source>
</reference>
<feature type="transmembrane region" description="Helical" evidence="5">
    <location>
        <begin position="66"/>
        <end position="86"/>
    </location>
</feature>
<evidence type="ECO:0000256" key="5">
    <source>
        <dbReference type="SAM" id="Phobius"/>
    </source>
</evidence>